<organism evidence="2 3">
    <name type="scientific">Candidatus Komeilibacteria bacterium CG_4_10_14_0_2_um_filter_37_10</name>
    <dbReference type="NCBI Taxonomy" id="1974470"/>
    <lineage>
        <taxon>Bacteria</taxon>
        <taxon>Candidatus Komeiliibacteriota</taxon>
    </lineage>
</organism>
<proteinExistence type="predicted"/>
<dbReference type="AlphaFoldDB" id="A0A2M7VFE5"/>
<feature type="region of interest" description="Disordered" evidence="1">
    <location>
        <begin position="24"/>
        <end position="60"/>
    </location>
</feature>
<dbReference type="Proteomes" id="UP000230405">
    <property type="component" value="Unassembled WGS sequence"/>
</dbReference>
<reference evidence="3" key="1">
    <citation type="submission" date="2017-09" db="EMBL/GenBank/DDBJ databases">
        <title>Depth-based differentiation of microbial function through sediment-hosted aquifers and enrichment of novel symbionts in the deep terrestrial subsurface.</title>
        <authorList>
            <person name="Probst A.J."/>
            <person name="Ladd B."/>
            <person name="Jarett J.K."/>
            <person name="Geller-Mcgrath D.E."/>
            <person name="Sieber C.M.K."/>
            <person name="Emerson J.B."/>
            <person name="Anantharaman K."/>
            <person name="Thomas B.C."/>
            <person name="Malmstrom R."/>
            <person name="Stieglmeier M."/>
            <person name="Klingl A."/>
            <person name="Woyke T."/>
            <person name="Ryan C.M."/>
            <person name="Banfield J.F."/>
        </authorList>
    </citation>
    <scope>NUCLEOTIDE SEQUENCE [LARGE SCALE GENOMIC DNA]</scope>
</reference>
<comment type="caution">
    <text evidence="2">The sequence shown here is derived from an EMBL/GenBank/DDBJ whole genome shotgun (WGS) entry which is preliminary data.</text>
</comment>
<name>A0A2M7VFE5_9BACT</name>
<dbReference type="EMBL" id="PFPO01000036">
    <property type="protein sequence ID" value="PIZ99307.1"/>
    <property type="molecule type" value="Genomic_DNA"/>
</dbReference>
<accession>A0A2M7VFE5</accession>
<evidence type="ECO:0000313" key="2">
    <source>
        <dbReference type="EMBL" id="PIZ99307.1"/>
    </source>
</evidence>
<evidence type="ECO:0000313" key="3">
    <source>
        <dbReference type="Proteomes" id="UP000230405"/>
    </source>
</evidence>
<evidence type="ECO:0000256" key="1">
    <source>
        <dbReference type="SAM" id="MobiDB-lite"/>
    </source>
</evidence>
<protein>
    <submittedName>
        <fullName evidence="2">Uncharacterized protein</fullName>
    </submittedName>
</protein>
<sequence>MKNVNLNNVDDQIEIDRVPLTFGLAEPLPKSNSASGATARDSGGTTGGGPASEDANVDYD</sequence>
<gene>
    <name evidence="2" type="ORF">COX77_01895</name>
</gene>